<evidence type="ECO:0000313" key="2">
    <source>
        <dbReference type="EMBL" id="GIY40591.1"/>
    </source>
</evidence>
<feature type="region of interest" description="Disordered" evidence="1">
    <location>
        <begin position="47"/>
        <end position="75"/>
    </location>
</feature>
<protein>
    <submittedName>
        <fullName evidence="2">Uncharacterized protein</fullName>
    </submittedName>
</protein>
<dbReference type="Proteomes" id="UP001054945">
    <property type="component" value="Unassembled WGS sequence"/>
</dbReference>
<accession>A0AAV4T5I2</accession>
<evidence type="ECO:0000256" key="1">
    <source>
        <dbReference type="SAM" id="MobiDB-lite"/>
    </source>
</evidence>
<name>A0AAV4T5I2_CAEEX</name>
<proteinExistence type="predicted"/>
<sequence>MFTILKVQAVPEEEGSKEKAYVQEEFADFEANQHQCVLNSSLVHKLDEIQPPSSSGEPLAASPRDARSTPHRTGG</sequence>
<organism evidence="2 3">
    <name type="scientific">Caerostris extrusa</name>
    <name type="common">Bark spider</name>
    <name type="synonym">Caerostris bankana</name>
    <dbReference type="NCBI Taxonomy" id="172846"/>
    <lineage>
        <taxon>Eukaryota</taxon>
        <taxon>Metazoa</taxon>
        <taxon>Ecdysozoa</taxon>
        <taxon>Arthropoda</taxon>
        <taxon>Chelicerata</taxon>
        <taxon>Arachnida</taxon>
        <taxon>Araneae</taxon>
        <taxon>Araneomorphae</taxon>
        <taxon>Entelegynae</taxon>
        <taxon>Araneoidea</taxon>
        <taxon>Araneidae</taxon>
        <taxon>Caerostris</taxon>
    </lineage>
</organism>
<evidence type="ECO:0000313" key="3">
    <source>
        <dbReference type="Proteomes" id="UP001054945"/>
    </source>
</evidence>
<comment type="caution">
    <text evidence="2">The sequence shown here is derived from an EMBL/GenBank/DDBJ whole genome shotgun (WGS) entry which is preliminary data.</text>
</comment>
<keyword evidence="3" id="KW-1185">Reference proteome</keyword>
<dbReference type="EMBL" id="BPLR01010632">
    <property type="protein sequence ID" value="GIY40591.1"/>
    <property type="molecule type" value="Genomic_DNA"/>
</dbReference>
<dbReference type="AlphaFoldDB" id="A0AAV4T5I2"/>
<reference evidence="2 3" key="1">
    <citation type="submission" date="2021-06" db="EMBL/GenBank/DDBJ databases">
        <title>Caerostris extrusa draft genome.</title>
        <authorList>
            <person name="Kono N."/>
            <person name="Arakawa K."/>
        </authorList>
    </citation>
    <scope>NUCLEOTIDE SEQUENCE [LARGE SCALE GENOMIC DNA]</scope>
</reference>
<gene>
    <name evidence="2" type="ORF">CEXT_732071</name>
</gene>